<dbReference type="AlphaFoldDB" id="A0ABC9VCC2"/>
<reference evidence="1 2" key="1">
    <citation type="journal article" date="2014" name="Appl. Microbiol. Biotechnol.">
        <title>Transformable facultative thermophile Geobacillus stearothermophilus NUB3621 as a host strain for metabolic engineering.</title>
        <authorList>
            <person name="Blanchard K."/>
            <person name="Robic S."/>
            <person name="Matsumura I."/>
        </authorList>
    </citation>
    <scope>NUCLEOTIDE SEQUENCE [LARGE SCALE GENOMIC DNA]</scope>
    <source>
        <strain evidence="1 2">NUB3621</strain>
    </source>
</reference>
<comment type="caution">
    <text evidence="1">The sequence shown here is derived from an EMBL/GenBank/DDBJ whole genome shotgun (WGS) entry which is preliminary data.</text>
</comment>
<evidence type="ECO:0000313" key="1">
    <source>
        <dbReference type="EMBL" id="EZP75924.1"/>
    </source>
</evidence>
<dbReference type="Proteomes" id="UP000023566">
    <property type="component" value="Chromosome"/>
</dbReference>
<accession>A0ABC9VCC2</accession>
<keyword evidence="2" id="KW-1185">Reference proteome</keyword>
<name>A0ABC9VCC2_9BACL</name>
<dbReference type="EMBL" id="AOTZ01000006">
    <property type="protein sequence ID" value="EZP75924.1"/>
    <property type="molecule type" value="Genomic_DNA"/>
</dbReference>
<gene>
    <name evidence="1" type="ORF">H839_11644</name>
</gene>
<evidence type="ECO:0000313" key="2">
    <source>
        <dbReference type="Proteomes" id="UP000023566"/>
    </source>
</evidence>
<protein>
    <submittedName>
        <fullName evidence="1">Uncharacterized protein</fullName>
    </submittedName>
</protein>
<sequence length="131" mass="14810">MLVTPRAKVIWQKKARRWSWTIRKAKAARIAPEAKCSPPAEVLALQGRRLFRTRELAAEARQERKAEGAQFRLKAAHVLWATAKCRHPGSAKRAGGPARRLRPNKVWSCVGYSEKLTQCVAAAAVRRCRDR</sequence>
<proteinExistence type="predicted"/>
<organism evidence="1 2">
    <name type="scientific">Parageobacillus genomosp. 1</name>
    <dbReference type="NCBI Taxonomy" id="1295642"/>
    <lineage>
        <taxon>Bacteria</taxon>
        <taxon>Bacillati</taxon>
        <taxon>Bacillota</taxon>
        <taxon>Bacilli</taxon>
        <taxon>Bacillales</taxon>
        <taxon>Anoxybacillaceae</taxon>
        <taxon>Parageobacillus</taxon>
    </lineage>
</organism>